<evidence type="ECO:0000313" key="2">
    <source>
        <dbReference type="EMBL" id="KAK8969514.1"/>
    </source>
</evidence>
<evidence type="ECO:0000256" key="1">
    <source>
        <dbReference type="SAM" id="MobiDB-lite"/>
    </source>
</evidence>
<dbReference type="PANTHER" id="PTHR34282">
    <property type="entry name" value="OS01G0228800 PROTEIN-RELATED"/>
    <property type="match status" value="1"/>
</dbReference>
<proteinExistence type="predicted"/>
<keyword evidence="3" id="KW-1185">Reference proteome</keyword>
<feature type="region of interest" description="Disordered" evidence="1">
    <location>
        <begin position="298"/>
        <end position="319"/>
    </location>
</feature>
<comment type="caution">
    <text evidence="2">The sequence shown here is derived from an EMBL/GenBank/DDBJ whole genome shotgun (WGS) entry which is preliminary data.</text>
</comment>
<name>A0ABR2N181_9ASPA</name>
<feature type="compositionally biased region" description="Polar residues" evidence="1">
    <location>
        <begin position="300"/>
        <end position="310"/>
    </location>
</feature>
<dbReference type="EMBL" id="JBBWWR010000003">
    <property type="protein sequence ID" value="KAK8969514.1"/>
    <property type="molecule type" value="Genomic_DNA"/>
</dbReference>
<organism evidence="2 3">
    <name type="scientific">Platanthera guangdongensis</name>
    <dbReference type="NCBI Taxonomy" id="2320717"/>
    <lineage>
        <taxon>Eukaryota</taxon>
        <taxon>Viridiplantae</taxon>
        <taxon>Streptophyta</taxon>
        <taxon>Embryophyta</taxon>
        <taxon>Tracheophyta</taxon>
        <taxon>Spermatophyta</taxon>
        <taxon>Magnoliopsida</taxon>
        <taxon>Liliopsida</taxon>
        <taxon>Asparagales</taxon>
        <taxon>Orchidaceae</taxon>
        <taxon>Orchidoideae</taxon>
        <taxon>Orchideae</taxon>
        <taxon>Orchidinae</taxon>
        <taxon>Platanthera</taxon>
    </lineage>
</organism>
<evidence type="ECO:0008006" key="4">
    <source>
        <dbReference type="Google" id="ProtNLM"/>
    </source>
</evidence>
<feature type="region of interest" description="Disordered" evidence="1">
    <location>
        <begin position="229"/>
        <end position="249"/>
    </location>
</feature>
<accession>A0ABR2N181</accession>
<evidence type="ECO:0000313" key="3">
    <source>
        <dbReference type="Proteomes" id="UP001412067"/>
    </source>
</evidence>
<dbReference type="PANTHER" id="PTHR34282:SF2">
    <property type="entry name" value="DUF3741 DOMAIN-CONTAINING PROTEIN"/>
    <property type="match status" value="1"/>
</dbReference>
<protein>
    <recommendedName>
        <fullName evidence="4">DUF3741 domain-containing protein</fullName>
    </recommendedName>
</protein>
<dbReference type="Proteomes" id="UP001412067">
    <property type="component" value="Unassembled WGS sequence"/>
</dbReference>
<sequence>MEVRDSSELQLLEVSRRVRKLTQIIDSWSKAPNLDARSKYVAKDLLRGSLALQESLITIRRLQETSRMMSLVSRQETCFSVEKRANGSETCSSLGFGGLYGDIRSVIKVKVEKQNLVSIFSNDHEIAARRDVSCQNIGMRDELARATPNLIAKLMGLKKNPSQSVGVENGEEKNGNRLSNIYKQAHLDNENSGIQSGYTICVGRQPVNQRQAALQFPHDNRREIPMIQKQKKSNPPAEVSLKHEVSSNEHRDVKRLVKRMDRDSAGHSPKSNTLAFVTRKLQRKESICTNDKASERRKSVQFTSASSLSQAGRIEPPPIKPDKIFAAAKGGAKIVNSIPSNSYRKEDSKKGGRVSIVFNNNEQTAVNTKCKRVAVKRTKPTSMNTALCSSSSSPPIHHGLPQQLAENSTPFFRDTRMGGKRFCEIMPVISSKCGKNRVVSVKPDMPNCSTEAVELQKDVKMQLLSCPEFLTVARQMFGYEVQLHQAKTNQSLQNFDKERRTNSHEHILGFAMELIARRKYQLELSYHPMFLIDDLYYKLERDLRCTNLFLSSTWDFGWVGWFCAGEIDVVVNRVEERIISELLGEVAVDLVH</sequence>
<gene>
    <name evidence="2" type="ORF">KSP40_PGU003937</name>
</gene>
<reference evidence="2 3" key="1">
    <citation type="journal article" date="2022" name="Nat. Plants">
        <title>Genomes of leafy and leafless Platanthera orchids illuminate the evolution of mycoheterotrophy.</title>
        <authorList>
            <person name="Li M.H."/>
            <person name="Liu K.W."/>
            <person name="Li Z."/>
            <person name="Lu H.C."/>
            <person name="Ye Q.L."/>
            <person name="Zhang D."/>
            <person name="Wang J.Y."/>
            <person name="Li Y.F."/>
            <person name="Zhong Z.M."/>
            <person name="Liu X."/>
            <person name="Yu X."/>
            <person name="Liu D.K."/>
            <person name="Tu X.D."/>
            <person name="Liu B."/>
            <person name="Hao Y."/>
            <person name="Liao X.Y."/>
            <person name="Jiang Y.T."/>
            <person name="Sun W.H."/>
            <person name="Chen J."/>
            <person name="Chen Y.Q."/>
            <person name="Ai Y."/>
            <person name="Zhai J.W."/>
            <person name="Wu S.S."/>
            <person name="Zhou Z."/>
            <person name="Hsiao Y.Y."/>
            <person name="Wu W.L."/>
            <person name="Chen Y.Y."/>
            <person name="Lin Y.F."/>
            <person name="Hsu J.L."/>
            <person name="Li C.Y."/>
            <person name="Wang Z.W."/>
            <person name="Zhao X."/>
            <person name="Zhong W.Y."/>
            <person name="Ma X.K."/>
            <person name="Ma L."/>
            <person name="Huang J."/>
            <person name="Chen G.Z."/>
            <person name="Huang M.Z."/>
            <person name="Huang L."/>
            <person name="Peng D.H."/>
            <person name="Luo Y.B."/>
            <person name="Zou S.Q."/>
            <person name="Chen S.P."/>
            <person name="Lan S."/>
            <person name="Tsai W.C."/>
            <person name="Van de Peer Y."/>
            <person name="Liu Z.J."/>
        </authorList>
    </citation>
    <scope>NUCLEOTIDE SEQUENCE [LARGE SCALE GENOMIC DNA]</scope>
    <source>
        <strain evidence="2">Lor288</strain>
    </source>
</reference>
<feature type="compositionally biased region" description="Basic and acidic residues" evidence="1">
    <location>
        <begin position="240"/>
        <end position="249"/>
    </location>
</feature>